<evidence type="ECO:0000256" key="4">
    <source>
        <dbReference type="ARBA" id="ARBA00022525"/>
    </source>
</evidence>
<dbReference type="GO" id="GO:0044231">
    <property type="term" value="C:host cell presynaptic membrane"/>
    <property type="evidence" value="ECO:0007669"/>
    <property type="project" value="UniProtKB-KW"/>
</dbReference>
<keyword evidence="9" id="KW-0638">Presynaptic neurotoxin</keyword>
<keyword evidence="5" id="KW-1052">Target cell membrane</keyword>
<evidence type="ECO:0000256" key="7">
    <source>
        <dbReference type="ARBA" id="ARBA00022699"/>
    </source>
</evidence>
<dbReference type="InterPro" id="IPR002110">
    <property type="entry name" value="Ankyrin_rpt"/>
</dbReference>
<dbReference type="SMART" id="SM00969">
    <property type="entry name" value="SOCS_box"/>
    <property type="match status" value="1"/>
</dbReference>
<accession>A0AAV6USF8</accession>
<evidence type="ECO:0000256" key="1">
    <source>
        <dbReference type="ARBA" id="ARBA00004175"/>
    </source>
</evidence>
<proteinExistence type="predicted"/>
<evidence type="ECO:0000259" key="13">
    <source>
        <dbReference type="PROSITE" id="PS50225"/>
    </source>
</evidence>
<keyword evidence="11" id="KW-1053">Target membrane</keyword>
<dbReference type="InterPro" id="IPR001496">
    <property type="entry name" value="SOCS_box"/>
</dbReference>
<dbReference type="GO" id="GO:0006887">
    <property type="term" value="P:exocytosis"/>
    <property type="evidence" value="ECO:0007669"/>
    <property type="project" value="UniProtKB-KW"/>
</dbReference>
<dbReference type="PROSITE" id="PS50088">
    <property type="entry name" value="ANK_REPEAT"/>
    <property type="match status" value="4"/>
</dbReference>
<evidence type="ECO:0000256" key="9">
    <source>
        <dbReference type="ARBA" id="ARBA00023028"/>
    </source>
</evidence>
<keyword evidence="7" id="KW-0528">Neurotoxin</keyword>
<keyword evidence="10 12" id="KW-0040">ANK repeat</keyword>
<comment type="subcellular location">
    <subcellularLocation>
        <location evidence="2">Secreted</location>
    </subcellularLocation>
    <subcellularLocation>
        <location evidence="1">Target cell membrane</location>
    </subcellularLocation>
</comment>
<dbReference type="GO" id="GO:0044218">
    <property type="term" value="C:other organism cell membrane"/>
    <property type="evidence" value="ECO:0007669"/>
    <property type="project" value="UniProtKB-KW"/>
</dbReference>
<dbReference type="Pfam" id="PF07525">
    <property type="entry name" value="SOCS_box"/>
    <property type="match status" value="1"/>
</dbReference>
<evidence type="ECO:0000256" key="5">
    <source>
        <dbReference type="ARBA" id="ARBA00022537"/>
    </source>
</evidence>
<dbReference type="PRINTS" id="PR01415">
    <property type="entry name" value="ANKYRIN"/>
</dbReference>
<dbReference type="Proteomes" id="UP000827092">
    <property type="component" value="Unassembled WGS sequence"/>
</dbReference>
<dbReference type="Gene3D" id="1.25.40.20">
    <property type="entry name" value="Ankyrin repeat-containing domain"/>
    <property type="match status" value="3"/>
</dbReference>
<evidence type="ECO:0000256" key="12">
    <source>
        <dbReference type="PROSITE-ProRule" id="PRU00023"/>
    </source>
</evidence>
<sequence length="474" mass="51902">MEPEVEETQPAASREDPVLRQAADSIKTYAPLDKLRVLLTTGVDLDAPLNHGLRLVHYAVYHRHMDALTLLLVRGANPSVMDDSGHSPMHMAAETGFCNVVKTLLCYGARVDFSKVLPGDIGYCYPQRASPAYEPLHLALKNGCYRAAELLLKNGANPHTRYHSGFEINFLDPLDTKGVELLLRHGADPNARNAQGITLLMKACRSPEGIATARLLINYGADVNATTPEEQRTPLHCAVLSGNAAMVQVLHEGGARVVLDPSYTKPPPFFFAMLKSDFAMMSFLLEIGADINQGSATVGSCLHVALTELGQSKASIVKFLLENGADPNAVLYSGFRTILAPPLGEYFSSVPNPDITIVRNMLRYGAKIVLQGHRQHPLGILQTLHHLDARTSEDVLELVAEAAESFSVQLIDSSRLMSTRHKLVLLKRAMAPHSLKHCARLALRNILGWGPILVAAIQELPVPIELRKYLLFDE</sequence>
<feature type="repeat" description="ANK" evidence="12">
    <location>
        <begin position="84"/>
        <end position="116"/>
    </location>
</feature>
<reference evidence="14 15" key="1">
    <citation type="journal article" date="2022" name="Nat. Ecol. Evol.">
        <title>A masculinizing supergene underlies an exaggerated male reproductive morph in a spider.</title>
        <authorList>
            <person name="Hendrickx F."/>
            <person name="De Corte Z."/>
            <person name="Sonet G."/>
            <person name="Van Belleghem S.M."/>
            <person name="Kostlbacher S."/>
            <person name="Vangestel C."/>
        </authorList>
    </citation>
    <scope>NUCLEOTIDE SEQUENCE [LARGE SCALE GENOMIC DNA]</scope>
    <source>
        <strain evidence="14">W744_W776</strain>
    </source>
</reference>
<keyword evidence="15" id="KW-1185">Reference proteome</keyword>
<gene>
    <name evidence="14" type="ORF">JTE90_004883</name>
</gene>
<dbReference type="Pfam" id="PF12796">
    <property type="entry name" value="Ank_2"/>
    <property type="match status" value="2"/>
</dbReference>
<evidence type="ECO:0000313" key="14">
    <source>
        <dbReference type="EMBL" id="KAG8187139.1"/>
    </source>
</evidence>
<dbReference type="GO" id="GO:0090729">
    <property type="term" value="F:toxin activity"/>
    <property type="evidence" value="ECO:0007669"/>
    <property type="project" value="UniProtKB-KW"/>
</dbReference>
<dbReference type="PANTHER" id="PTHR24166:SF48">
    <property type="entry name" value="PROTEIN VAPYRIN"/>
    <property type="match status" value="1"/>
</dbReference>
<organism evidence="14 15">
    <name type="scientific">Oedothorax gibbosus</name>
    <dbReference type="NCBI Taxonomy" id="931172"/>
    <lineage>
        <taxon>Eukaryota</taxon>
        <taxon>Metazoa</taxon>
        <taxon>Ecdysozoa</taxon>
        <taxon>Arthropoda</taxon>
        <taxon>Chelicerata</taxon>
        <taxon>Arachnida</taxon>
        <taxon>Araneae</taxon>
        <taxon>Araneomorphae</taxon>
        <taxon>Entelegynae</taxon>
        <taxon>Araneoidea</taxon>
        <taxon>Linyphiidae</taxon>
        <taxon>Erigoninae</taxon>
        <taxon>Oedothorax</taxon>
    </lineage>
</organism>
<dbReference type="GO" id="GO:0005576">
    <property type="term" value="C:extracellular region"/>
    <property type="evidence" value="ECO:0007669"/>
    <property type="project" value="UniProtKB-SubCell"/>
</dbReference>
<feature type="repeat" description="ANK" evidence="12">
    <location>
        <begin position="131"/>
        <end position="163"/>
    </location>
</feature>
<dbReference type="PROSITE" id="PS50225">
    <property type="entry name" value="SOCS"/>
    <property type="match status" value="1"/>
</dbReference>
<dbReference type="SUPFAM" id="SSF48403">
    <property type="entry name" value="Ankyrin repeat"/>
    <property type="match status" value="2"/>
</dbReference>
<protein>
    <recommendedName>
        <fullName evidence="13">SOCS box domain-containing protein</fullName>
    </recommendedName>
</protein>
<evidence type="ECO:0000256" key="10">
    <source>
        <dbReference type="ARBA" id="ARBA00023043"/>
    </source>
</evidence>
<dbReference type="InterPro" id="IPR036770">
    <property type="entry name" value="Ankyrin_rpt-contain_sf"/>
</dbReference>
<feature type="domain" description="SOCS box" evidence="13">
    <location>
        <begin position="426"/>
        <end position="474"/>
    </location>
</feature>
<comment type="caution">
    <text evidence="14">The sequence shown here is derived from an EMBL/GenBank/DDBJ whole genome shotgun (WGS) entry which is preliminary data.</text>
</comment>
<keyword evidence="3" id="KW-0268">Exocytosis</keyword>
<keyword evidence="4" id="KW-0964">Secreted</keyword>
<evidence type="ECO:0000256" key="2">
    <source>
        <dbReference type="ARBA" id="ARBA00004613"/>
    </source>
</evidence>
<dbReference type="PROSITE" id="PS50297">
    <property type="entry name" value="ANK_REP_REGION"/>
    <property type="match status" value="4"/>
</dbReference>
<name>A0AAV6USF8_9ARAC</name>
<dbReference type="EMBL" id="JAFNEN010000278">
    <property type="protein sequence ID" value="KAG8187139.1"/>
    <property type="molecule type" value="Genomic_DNA"/>
</dbReference>
<evidence type="ECO:0000256" key="6">
    <source>
        <dbReference type="ARBA" id="ARBA00022656"/>
    </source>
</evidence>
<dbReference type="AlphaFoldDB" id="A0AAV6USF8"/>
<dbReference type="Pfam" id="PF00023">
    <property type="entry name" value="Ank"/>
    <property type="match status" value="2"/>
</dbReference>
<dbReference type="SMART" id="SM00248">
    <property type="entry name" value="ANK"/>
    <property type="match status" value="8"/>
</dbReference>
<feature type="repeat" description="ANK" evidence="12">
    <location>
        <begin position="51"/>
        <end position="83"/>
    </location>
</feature>
<dbReference type="PANTHER" id="PTHR24166">
    <property type="entry name" value="ROLLING PEBBLES, ISOFORM B"/>
    <property type="match status" value="1"/>
</dbReference>
<evidence type="ECO:0000313" key="15">
    <source>
        <dbReference type="Proteomes" id="UP000827092"/>
    </source>
</evidence>
<evidence type="ECO:0000256" key="3">
    <source>
        <dbReference type="ARBA" id="ARBA00022483"/>
    </source>
</evidence>
<evidence type="ECO:0000256" key="8">
    <source>
        <dbReference type="ARBA" id="ARBA00022737"/>
    </source>
</evidence>
<keyword evidence="11" id="KW-0472">Membrane</keyword>
<evidence type="ECO:0000256" key="11">
    <source>
        <dbReference type="ARBA" id="ARBA00023298"/>
    </source>
</evidence>
<keyword evidence="6" id="KW-0800">Toxin</keyword>
<dbReference type="InterPro" id="IPR050889">
    <property type="entry name" value="Dendritic_Spine_Reg/Scaffold"/>
</dbReference>
<feature type="repeat" description="ANK" evidence="12">
    <location>
        <begin position="230"/>
        <end position="262"/>
    </location>
</feature>
<keyword evidence="8" id="KW-0677">Repeat</keyword>